<feature type="domain" description="Helicase C-terminal" evidence="7">
    <location>
        <begin position="328"/>
        <end position="553"/>
    </location>
</feature>
<dbReference type="GO" id="GO:0016787">
    <property type="term" value="F:hydrolase activity"/>
    <property type="evidence" value="ECO:0007669"/>
    <property type="project" value="UniProtKB-KW"/>
</dbReference>
<dbReference type="InterPro" id="IPR050474">
    <property type="entry name" value="Hel308_SKI2-like"/>
</dbReference>
<organism evidence="8 9">
    <name type="scientific">Streblomastix strix</name>
    <dbReference type="NCBI Taxonomy" id="222440"/>
    <lineage>
        <taxon>Eukaryota</taxon>
        <taxon>Metamonada</taxon>
        <taxon>Preaxostyla</taxon>
        <taxon>Oxymonadida</taxon>
        <taxon>Streblomastigidae</taxon>
        <taxon>Streblomastix</taxon>
    </lineage>
</organism>
<protein>
    <submittedName>
        <fullName evidence="8">Putative DNA polymerase theta</fullName>
    </submittedName>
</protein>
<keyword evidence="3" id="KW-0347">Helicase</keyword>
<evidence type="ECO:0000256" key="3">
    <source>
        <dbReference type="ARBA" id="ARBA00022806"/>
    </source>
</evidence>
<keyword evidence="4" id="KW-0067">ATP-binding</keyword>
<dbReference type="EMBL" id="SNRW01004525">
    <property type="protein sequence ID" value="KAA6387082.1"/>
    <property type="molecule type" value="Genomic_DNA"/>
</dbReference>
<dbReference type="PROSITE" id="PS51194">
    <property type="entry name" value="HELICASE_CTER"/>
    <property type="match status" value="1"/>
</dbReference>
<keyword evidence="1" id="KW-0547">Nucleotide-binding</keyword>
<dbReference type="SUPFAM" id="SSF52540">
    <property type="entry name" value="P-loop containing nucleoside triphosphate hydrolases"/>
    <property type="match status" value="1"/>
</dbReference>
<evidence type="ECO:0000256" key="4">
    <source>
        <dbReference type="ARBA" id="ARBA00022840"/>
    </source>
</evidence>
<evidence type="ECO:0000256" key="6">
    <source>
        <dbReference type="SAM" id="MobiDB-lite"/>
    </source>
</evidence>
<dbReference type="InterPro" id="IPR011545">
    <property type="entry name" value="DEAD/DEAH_box_helicase_dom"/>
</dbReference>
<evidence type="ECO:0000313" key="9">
    <source>
        <dbReference type="Proteomes" id="UP000324800"/>
    </source>
</evidence>
<gene>
    <name evidence="8" type="ORF">EZS28_017392</name>
</gene>
<keyword evidence="5" id="KW-0175">Coiled coil</keyword>
<dbReference type="CDD" id="cd18795">
    <property type="entry name" value="SF2_C_Ski2"/>
    <property type="match status" value="1"/>
</dbReference>
<feature type="compositionally biased region" description="Basic and acidic residues" evidence="6">
    <location>
        <begin position="402"/>
        <end position="416"/>
    </location>
</feature>
<reference evidence="8 9" key="1">
    <citation type="submission" date="2019-03" db="EMBL/GenBank/DDBJ databases">
        <title>Single cell metagenomics reveals metabolic interactions within the superorganism composed of flagellate Streblomastix strix and complex community of Bacteroidetes bacteria on its surface.</title>
        <authorList>
            <person name="Treitli S.C."/>
            <person name="Kolisko M."/>
            <person name="Husnik F."/>
            <person name="Keeling P."/>
            <person name="Hampl V."/>
        </authorList>
    </citation>
    <scope>NUCLEOTIDE SEQUENCE [LARGE SCALE GENOMIC DNA]</scope>
    <source>
        <strain evidence="8">ST1C</strain>
    </source>
</reference>
<evidence type="ECO:0000256" key="2">
    <source>
        <dbReference type="ARBA" id="ARBA00022801"/>
    </source>
</evidence>
<feature type="region of interest" description="Disordered" evidence="6">
    <location>
        <begin position="393"/>
        <end position="425"/>
    </location>
</feature>
<feature type="coiled-coil region" evidence="5">
    <location>
        <begin position="593"/>
        <end position="620"/>
    </location>
</feature>
<sequence length="681" mass="78175">MAGGMFKYRRQQKQYGVREGSRNVVFSVPTSGGKSLVADVLIYNALLIRRKIALLIVPFVSICVEKCQFYQDIARLTKFRVMPYFGLQGQFPLPPSHPPAPPLLCVCTIEKGNSVVTSMIEDGRFAEIGCIVVDELHMLGDPSRGHLMESLLTKALIAGEKEMQKHIKYCLAIEEYNKMIEDRYNERIMKLEQLKREIIDKDKGKGKINEQKIKENDKKQMEKDTVKKDNSVTQQLQYQQIIQQQKQQQFLFKDIDEFINNIKETPSKLAEDPEYTPMFVPFPELYLPAQIVGMSATIPNLNEIAHWLNNAAIYEGQHRPVPLRELFLVDNFLEEAKTEIKQVSSVLVFCATKKECEDTALFLAKQLPAPTLKELIEAFRTIGQSASASILAIQQPQKKQTKKEQEKNKENKDKNESSTSSQLPYQDPLLGPLLQCLWKGVAFHHSGIPQEWRTLIEKAHRHRVINITCCTTTLSAGVNLPARRVVIKSPYSGRNPLTPALYKQMAGRAGRAGLDTEGDVVMIFKDRSQAVNVRRYVVNASCERVESQMLGWGQMNFGEQQQSKESGQRGLKRLIMDVICCGLAQEIVEEKVEKEVEIDLNKLKNKNKKYKEKEKANQDDIKKDTVQIVEVHKAVTISKSYRIRDIERERKINERKEEEDDEKRRERKINWKIRNDERLGI</sequence>
<evidence type="ECO:0000259" key="7">
    <source>
        <dbReference type="PROSITE" id="PS51194"/>
    </source>
</evidence>
<dbReference type="Proteomes" id="UP000324800">
    <property type="component" value="Unassembled WGS sequence"/>
</dbReference>
<comment type="caution">
    <text evidence="8">The sequence shown here is derived from an EMBL/GenBank/DDBJ whole genome shotgun (WGS) entry which is preliminary data.</text>
</comment>
<name>A0A5J4VX44_9EUKA</name>
<evidence type="ECO:0000256" key="1">
    <source>
        <dbReference type="ARBA" id="ARBA00022741"/>
    </source>
</evidence>
<dbReference type="Pfam" id="PF00271">
    <property type="entry name" value="Helicase_C"/>
    <property type="match status" value="1"/>
</dbReference>
<dbReference type="GO" id="GO:0005524">
    <property type="term" value="F:ATP binding"/>
    <property type="evidence" value="ECO:0007669"/>
    <property type="project" value="UniProtKB-KW"/>
</dbReference>
<dbReference type="PANTHER" id="PTHR47961">
    <property type="entry name" value="DNA POLYMERASE THETA, PUTATIVE (AFU_ORTHOLOGUE AFUA_1G05260)-RELATED"/>
    <property type="match status" value="1"/>
</dbReference>
<accession>A0A5J4VX44</accession>
<dbReference type="InterPro" id="IPR001650">
    <property type="entry name" value="Helicase_C-like"/>
</dbReference>
<dbReference type="GO" id="GO:0004386">
    <property type="term" value="F:helicase activity"/>
    <property type="evidence" value="ECO:0007669"/>
    <property type="project" value="UniProtKB-KW"/>
</dbReference>
<dbReference type="AlphaFoldDB" id="A0A5J4VX44"/>
<keyword evidence="2" id="KW-0378">Hydrolase</keyword>
<evidence type="ECO:0000313" key="8">
    <source>
        <dbReference type="EMBL" id="KAA6387082.1"/>
    </source>
</evidence>
<dbReference type="Gene3D" id="3.40.50.300">
    <property type="entry name" value="P-loop containing nucleotide triphosphate hydrolases"/>
    <property type="match status" value="2"/>
</dbReference>
<dbReference type="OrthoDB" id="2320933at2759"/>
<proteinExistence type="predicted"/>
<dbReference type="PANTHER" id="PTHR47961:SF6">
    <property type="entry name" value="DNA-DIRECTED DNA POLYMERASE"/>
    <property type="match status" value="1"/>
</dbReference>
<evidence type="ECO:0000256" key="5">
    <source>
        <dbReference type="SAM" id="Coils"/>
    </source>
</evidence>
<dbReference type="GO" id="GO:0003676">
    <property type="term" value="F:nucleic acid binding"/>
    <property type="evidence" value="ECO:0007669"/>
    <property type="project" value="InterPro"/>
</dbReference>
<dbReference type="SMART" id="SM00490">
    <property type="entry name" value="HELICc"/>
    <property type="match status" value="1"/>
</dbReference>
<dbReference type="Pfam" id="PF00270">
    <property type="entry name" value="DEAD"/>
    <property type="match status" value="1"/>
</dbReference>
<dbReference type="InterPro" id="IPR027417">
    <property type="entry name" value="P-loop_NTPase"/>
</dbReference>